<sequence>MFFWPIFFWPIFFLAYFFLAYFFLAYCFLSYFFYLSSFMKLLRGLEPYWEIETFFTRLILSKLSEKLLIKSKIFEI</sequence>
<evidence type="ECO:0000313" key="3">
    <source>
        <dbReference type="Proteomes" id="UP001162131"/>
    </source>
</evidence>
<dbReference type="AlphaFoldDB" id="A0AAU9IKW0"/>
<keyword evidence="3" id="KW-1185">Reference proteome</keyword>
<keyword evidence="1" id="KW-0472">Membrane</keyword>
<dbReference type="Proteomes" id="UP001162131">
    <property type="component" value="Unassembled WGS sequence"/>
</dbReference>
<evidence type="ECO:0000313" key="2">
    <source>
        <dbReference type="EMBL" id="CAG9314376.1"/>
    </source>
</evidence>
<evidence type="ECO:0008006" key="4">
    <source>
        <dbReference type="Google" id="ProtNLM"/>
    </source>
</evidence>
<gene>
    <name evidence="2" type="ORF">BSTOLATCC_MIC11855</name>
</gene>
<reference evidence="2" key="1">
    <citation type="submission" date="2021-09" db="EMBL/GenBank/DDBJ databases">
        <authorList>
            <consortium name="AG Swart"/>
            <person name="Singh M."/>
            <person name="Singh A."/>
            <person name="Seah K."/>
            <person name="Emmerich C."/>
        </authorList>
    </citation>
    <scope>NUCLEOTIDE SEQUENCE</scope>
    <source>
        <strain evidence="2">ATCC30299</strain>
    </source>
</reference>
<dbReference type="EMBL" id="CAJZBQ010000012">
    <property type="protein sequence ID" value="CAG9314376.1"/>
    <property type="molecule type" value="Genomic_DNA"/>
</dbReference>
<comment type="caution">
    <text evidence="2">The sequence shown here is derived from an EMBL/GenBank/DDBJ whole genome shotgun (WGS) entry which is preliminary data.</text>
</comment>
<accession>A0AAU9IKW0</accession>
<keyword evidence="1" id="KW-1133">Transmembrane helix</keyword>
<proteinExistence type="predicted"/>
<keyword evidence="1" id="KW-0812">Transmembrane</keyword>
<protein>
    <recommendedName>
        <fullName evidence="4">ATP synthase F0 subunit 8</fullName>
    </recommendedName>
</protein>
<name>A0AAU9IKW0_9CILI</name>
<feature type="transmembrane region" description="Helical" evidence="1">
    <location>
        <begin position="6"/>
        <end position="34"/>
    </location>
</feature>
<organism evidence="2 3">
    <name type="scientific">Blepharisma stoltei</name>
    <dbReference type="NCBI Taxonomy" id="1481888"/>
    <lineage>
        <taxon>Eukaryota</taxon>
        <taxon>Sar</taxon>
        <taxon>Alveolata</taxon>
        <taxon>Ciliophora</taxon>
        <taxon>Postciliodesmatophora</taxon>
        <taxon>Heterotrichea</taxon>
        <taxon>Heterotrichida</taxon>
        <taxon>Blepharismidae</taxon>
        <taxon>Blepharisma</taxon>
    </lineage>
</organism>
<evidence type="ECO:0000256" key="1">
    <source>
        <dbReference type="SAM" id="Phobius"/>
    </source>
</evidence>